<dbReference type="AlphaFoldDB" id="A0A7W3Y1Y3"/>
<dbReference type="Pfam" id="PF13411">
    <property type="entry name" value="MerR_1"/>
    <property type="match status" value="1"/>
</dbReference>
<evidence type="ECO:0000256" key="1">
    <source>
        <dbReference type="ARBA" id="ARBA00023125"/>
    </source>
</evidence>
<proteinExistence type="predicted"/>
<evidence type="ECO:0000259" key="2">
    <source>
        <dbReference type="PROSITE" id="PS50937"/>
    </source>
</evidence>
<dbReference type="InterPro" id="IPR000551">
    <property type="entry name" value="MerR-type_HTH_dom"/>
</dbReference>
<keyword evidence="4" id="KW-1185">Reference proteome</keyword>
<evidence type="ECO:0000313" key="3">
    <source>
        <dbReference type="EMBL" id="MBB0244978.1"/>
    </source>
</evidence>
<dbReference type="SUPFAM" id="SSF46955">
    <property type="entry name" value="Putative DNA-binding domain"/>
    <property type="match status" value="1"/>
</dbReference>
<dbReference type="GO" id="GO:0003700">
    <property type="term" value="F:DNA-binding transcription factor activity"/>
    <property type="evidence" value="ECO:0007669"/>
    <property type="project" value="InterPro"/>
</dbReference>
<name>A0A7W3Y1Y3_9ACTN</name>
<keyword evidence="1" id="KW-0238">DNA-binding</keyword>
<protein>
    <submittedName>
        <fullName evidence="3">MerR family transcriptional regulator</fullName>
    </submittedName>
</protein>
<dbReference type="GO" id="GO:0003677">
    <property type="term" value="F:DNA binding"/>
    <property type="evidence" value="ECO:0007669"/>
    <property type="project" value="UniProtKB-KW"/>
</dbReference>
<accession>A0A7W3Y1Y3</accession>
<organism evidence="3 4">
    <name type="scientific">Streptomyces alkaliphilus</name>
    <dbReference type="NCBI Taxonomy" id="1472722"/>
    <lineage>
        <taxon>Bacteria</taxon>
        <taxon>Bacillati</taxon>
        <taxon>Actinomycetota</taxon>
        <taxon>Actinomycetes</taxon>
        <taxon>Kitasatosporales</taxon>
        <taxon>Streptomycetaceae</taxon>
        <taxon>Streptomyces</taxon>
    </lineage>
</organism>
<evidence type="ECO:0000313" key="4">
    <source>
        <dbReference type="Proteomes" id="UP000538929"/>
    </source>
</evidence>
<dbReference type="PROSITE" id="PS50937">
    <property type="entry name" value="HTH_MERR_2"/>
    <property type="match status" value="1"/>
</dbReference>
<dbReference type="InterPro" id="IPR047057">
    <property type="entry name" value="MerR_fam"/>
</dbReference>
<sequence>MRISDLSRLSGVPITTIKYYLREGLLPPGTPTAHNQAVYDDDHLRRLRLIRALVSVRGLSVNATAELLEALSRDDGDLHRTLGLVLGALPVGEHPAGDQPAGDTVPRARLEEAEKLIEALGWRIHRRSEGRLALARALYEMAEVGLPLRVETLVPYARLTERIAALDLDQLAGDEDDHIDIAERAVLTTILLEPVLLLLRRMAQENESASRHGTGEEPR</sequence>
<dbReference type="EMBL" id="VKHT01000360">
    <property type="protein sequence ID" value="MBB0244978.1"/>
    <property type="molecule type" value="Genomic_DNA"/>
</dbReference>
<dbReference type="InterPro" id="IPR009061">
    <property type="entry name" value="DNA-bd_dom_put_sf"/>
</dbReference>
<dbReference type="PANTHER" id="PTHR30204:SF98">
    <property type="entry name" value="HTH-TYPE TRANSCRIPTIONAL REGULATOR ADHR"/>
    <property type="match status" value="1"/>
</dbReference>
<dbReference type="Proteomes" id="UP000538929">
    <property type="component" value="Unassembled WGS sequence"/>
</dbReference>
<dbReference type="Gene3D" id="1.10.1660.10">
    <property type="match status" value="1"/>
</dbReference>
<feature type="domain" description="HTH merR-type" evidence="2">
    <location>
        <begin position="1"/>
        <end position="70"/>
    </location>
</feature>
<comment type="caution">
    <text evidence="3">The sequence shown here is derived from an EMBL/GenBank/DDBJ whole genome shotgun (WGS) entry which is preliminary data.</text>
</comment>
<dbReference type="PANTHER" id="PTHR30204">
    <property type="entry name" value="REDOX-CYCLING DRUG-SENSING TRANSCRIPTIONAL ACTIVATOR SOXR"/>
    <property type="match status" value="1"/>
</dbReference>
<dbReference type="RefSeq" id="WP_182606526.1">
    <property type="nucleotide sequence ID" value="NZ_VKHT01000360.1"/>
</dbReference>
<dbReference type="SMART" id="SM00422">
    <property type="entry name" value="HTH_MERR"/>
    <property type="match status" value="1"/>
</dbReference>
<reference evidence="4" key="1">
    <citation type="submission" date="2019-10" db="EMBL/GenBank/DDBJ databases">
        <title>Streptomyces sp. nov., a novel actinobacterium isolated from alkaline environment.</title>
        <authorList>
            <person name="Golinska P."/>
        </authorList>
    </citation>
    <scope>NUCLEOTIDE SEQUENCE [LARGE SCALE GENOMIC DNA]</scope>
    <source>
        <strain evidence="4">DSM 42118</strain>
    </source>
</reference>
<gene>
    <name evidence="3" type="ORF">FNQ90_12885</name>
</gene>